<feature type="region of interest" description="Disordered" evidence="1">
    <location>
        <begin position="898"/>
        <end position="929"/>
    </location>
</feature>
<feature type="region of interest" description="Disordered" evidence="1">
    <location>
        <begin position="1523"/>
        <end position="1553"/>
    </location>
</feature>
<feature type="compositionally biased region" description="Polar residues" evidence="1">
    <location>
        <begin position="567"/>
        <end position="580"/>
    </location>
</feature>
<dbReference type="Proteomes" id="UP001283361">
    <property type="component" value="Unassembled WGS sequence"/>
</dbReference>
<dbReference type="EMBL" id="JAWDGP010002060">
    <property type="protein sequence ID" value="KAK3785819.1"/>
    <property type="molecule type" value="Genomic_DNA"/>
</dbReference>
<feature type="region of interest" description="Disordered" evidence="1">
    <location>
        <begin position="336"/>
        <end position="487"/>
    </location>
</feature>
<feature type="compositionally biased region" description="Low complexity" evidence="1">
    <location>
        <begin position="1"/>
        <end position="13"/>
    </location>
</feature>
<feature type="compositionally biased region" description="Polar residues" evidence="1">
    <location>
        <begin position="1023"/>
        <end position="1049"/>
    </location>
</feature>
<feature type="region of interest" description="Disordered" evidence="1">
    <location>
        <begin position="512"/>
        <end position="691"/>
    </location>
</feature>
<feature type="region of interest" description="Disordered" evidence="1">
    <location>
        <begin position="1220"/>
        <end position="1440"/>
    </location>
</feature>
<feature type="compositionally biased region" description="Low complexity" evidence="1">
    <location>
        <begin position="293"/>
        <end position="307"/>
    </location>
</feature>
<reference evidence="2" key="1">
    <citation type="journal article" date="2023" name="G3 (Bethesda)">
        <title>A reference genome for the long-term kleptoplast-retaining sea slug Elysia crispata morphotype clarki.</title>
        <authorList>
            <person name="Eastman K.E."/>
            <person name="Pendleton A.L."/>
            <person name="Shaikh M.A."/>
            <person name="Suttiyut T."/>
            <person name="Ogas R."/>
            <person name="Tomko P."/>
            <person name="Gavelis G."/>
            <person name="Widhalm J.R."/>
            <person name="Wisecaver J.H."/>
        </authorList>
    </citation>
    <scope>NUCLEOTIDE SEQUENCE</scope>
    <source>
        <strain evidence="2">ECLA1</strain>
    </source>
</reference>
<feature type="region of interest" description="Disordered" evidence="1">
    <location>
        <begin position="1"/>
        <end position="310"/>
    </location>
</feature>
<feature type="compositionally biased region" description="Low complexity" evidence="1">
    <location>
        <begin position="907"/>
        <end position="924"/>
    </location>
</feature>
<feature type="compositionally biased region" description="Basic and acidic residues" evidence="1">
    <location>
        <begin position="88"/>
        <end position="99"/>
    </location>
</feature>
<organism evidence="2 3">
    <name type="scientific">Elysia crispata</name>
    <name type="common">lettuce slug</name>
    <dbReference type="NCBI Taxonomy" id="231223"/>
    <lineage>
        <taxon>Eukaryota</taxon>
        <taxon>Metazoa</taxon>
        <taxon>Spiralia</taxon>
        <taxon>Lophotrochozoa</taxon>
        <taxon>Mollusca</taxon>
        <taxon>Gastropoda</taxon>
        <taxon>Heterobranchia</taxon>
        <taxon>Euthyneura</taxon>
        <taxon>Panpulmonata</taxon>
        <taxon>Sacoglossa</taxon>
        <taxon>Placobranchoidea</taxon>
        <taxon>Plakobranchidae</taxon>
        <taxon>Elysia</taxon>
    </lineage>
</organism>
<sequence>MSVSTVTWSTDSVGRLSGRREYPNTGKHRSSVSLAPSSRADRINLTQSSSPGQRQPDVSTGPSPSPVWSANEPRRSSSSAITGAVDLDTGHSRPADQRLSEQWAESDDEMNRRRSDGFGLSGGAAPRYSGGPEKMHPSHYYHSQQQQHHSPLYPPHQQQQRYQKQQQQQQQQPKKQSNPQLFSMKSSPNLAHYDKEERREYEPEGARGVQHSASSSSRLHMSTARSSPNIQADINSSTPPQQLHQMHPGHPQQQGQEQKSPDYINITKSTPDLLLSRGTGHLPTGIYSPGDTPPISLSSSQAPLSTSHGLHRYQADYENLSHLSTQPLRSEKISEISDIDEITGQDSLPTSPDPGRNVVKDYNLPDKSREKVAGGGQGGSAPVGGPPTRDPMTLKYIKVNQSHEKYPSWPVTQSSNGAPSGDQAASINSRAQSMTDHTNTSSEFPKKQRLAYTPGLRPLTERNSPTSGADENGKSARNASDPGFKKSEFVYDQIGRVQKRGHDAVDQRFEDFYKNSQPGYPPPAMDSDGHIIGDKEYSTPSPPERDAKAVSERELSQNLTAYMRGADSTSSPSHVRSGQTSDREAGRKAVLPANLNIVSSESDSFRQGVTMVDSGNSPMEVGSPFAPSSRPLSEQVARPISHFQSEKHRQSQGLYRDSSMQSNIQRDRPSSYTASHSAREGAHKQSGLNNKGVIVRSTPYYNTSTQTEMMPYAIKVSDPLAVASRLRNAQVQASESSLQNSPKSPKQQHFEEKSIQTRTSKDFQDPNNVEKESGDPLKRWLPGRLEGDAVSPNQDRMHQGHRPGSGGRFFKYPSSNTAPNSNYLLLSQQSSPFPGIKSIQEKYATDDTEDFTNASSVNRIMTGSGTVEDDHGSIRSAFSDNSASILRKLSEEFYGNRLGGDKQQRMSGNSNATHSSSSSISAVSEQQLHSPRLDAANALSQQPGLREAESYNSVVIHHDQTSGLFGRDDFGGSVSSMSGDSTRHDSSNYSDVSGGSNSGRQQPQIVRDAVGASRSRRSLDPSYFSQKNRLQSQDPRVSTSMASLAGQHNKQYHHQREMSAPVSSTSSLSLSQSYQSSQSVPLSPSPLPGSNKRRPHDLSLVSDSSVVSNPRSSSSEARTSHSTSFGSNTTSPSAMQTGVQATTEEGQSTAPANMRPFSTSSVSNQDNESLKRLSSRRGSDSVFVVDDDPNDDYEFNRKPSMRKAYGIYDETERLISMSSKPLEKAKNNSNNGSNNVGNSSDPSSSASSFSTRTQRFAEGLGQIQEEGGEDNKIGTASSVGNVGRKEERPKKYPWQNEAWLRNRIDIPKGSNLKRTTSEQIGVPRGEDQGPGRGSSTKLKSSLDSESNTFRNTEQSLSHDYENSRLFLRKSAGSGSQHTRTQSEDLNNPSREAELKRLQEQALLSFYHRKATASTPSPGEQSRHFPGKPGTNSSGPTLVSSLSYSPDSSLYESIGGKSSGGVSPTESVAEIISKANENLAKSAQRVDSIRRSNSTTKPYSSSGYHHSAEYMDMAARHDRMRKETDWSRLRSSGSLRYSPDSSSTDPRRSNRSSFASENHYEDISMFANSTPRGSVSESVPDSGFSGLVFVYCQNTSDWCLYTVKTPQIGVCILSKHLRLLFVYCQNTSDDCLYTVKTPQIAVCILSKHLRLLFVYCQNTSDWCLYTVKTPQIAVCILSKHLRLLFVYCQNTSDCCLYTVKTPQIAVCILSKHLRLLFVYCQNTSDCCLYTVKTPQIAVCILSKHLRLLFVYCQNTSDCWKALENAIA</sequence>
<feature type="compositionally biased region" description="Polar residues" evidence="1">
    <location>
        <begin position="228"/>
        <end position="238"/>
    </location>
</feature>
<feature type="compositionally biased region" description="Low complexity" evidence="1">
    <location>
        <begin position="239"/>
        <end position="258"/>
    </location>
</feature>
<protein>
    <submittedName>
        <fullName evidence="2">Uncharacterized protein</fullName>
    </submittedName>
</protein>
<feature type="compositionally biased region" description="Polar residues" evidence="1">
    <location>
        <begin position="727"/>
        <end position="747"/>
    </location>
</feature>
<feature type="region of interest" description="Disordered" evidence="1">
    <location>
        <begin position="962"/>
        <end position="1197"/>
    </location>
</feature>
<feature type="compositionally biased region" description="Polar residues" evidence="1">
    <location>
        <begin position="987"/>
        <end position="1004"/>
    </location>
</feature>
<feature type="compositionally biased region" description="Polar residues" evidence="1">
    <location>
        <begin position="1490"/>
        <end position="1503"/>
    </location>
</feature>
<feature type="compositionally biased region" description="Polar residues" evidence="1">
    <location>
        <begin position="1372"/>
        <end position="1389"/>
    </location>
</feature>
<feature type="compositionally biased region" description="Polar residues" evidence="1">
    <location>
        <begin position="410"/>
        <end position="443"/>
    </location>
</feature>
<feature type="compositionally biased region" description="Polar residues" evidence="1">
    <location>
        <begin position="596"/>
        <end position="617"/>
    </location>
</feature>
<feature type="compositionally biased region" description="Gly residues" evidence="1">
    <location>
        <begin position="373"/>
        <end position="382"/>
    </location>
</feature>
<feature type="compositionally biased region" description="Polar residues" evidence="1">
    <location>
        <begin position="177"/>
        <end position="189"/>
    </location>
</feature>
<feature type="region of interest" description="Disordered" evidence="1">
    <location>
        <begin position="727"/>
        <end position="806"/>
    </location>
</feature>
<feature type="compositionally biased region" description="Basic and acidic residues" evidence="1">
    <location>
        <begin position="527"/>
        <end position="555"/>
    </location>
</feature>
<proteinExistence type="predicted"/>
<feature type="compositionally biased region" description="Polar residues" evidence="1">
    <location>
        <begin position="1429"/>
        <end position="1438"/>
    </location>
</feature>
<feature type="compositionally biased region" description="Polar residues" evidence="1">
    <location>
        <begin position="1125"/>
        <end position="1167"/>
    </location>
</feature>
<feature type="compositionally biased region" description="Low complexity" evidence="1">
    <location>
        <begin position="211"/>
        <end position="227"/>
    </location>
</feature>
<feature type="compositionally biased region" description="Polar residues" evidence="1">
    <location>
        <begin position="44"/>
        <end position="68"/>
    </location>
</feature>
<evidence type="ECO:0000313" key="3">
    <source>
        <dbReference type="Proteomes" id="UP001283361"/>
    </source>
</evidence>
<keyword evidence="3" id="KW-1185">Reference proteome</keyword>
<feature type="compositionally biased region" description="Basic and acidic residues" evidence="1">
    <location>
        <begin position="748"/>
        <end position="778"/>
    </location>
</feature>
<feature type="compositionally biased region" description="Low complexity" evidence="1">
    <location>
        <begin position="138"/>
        <end position="176"/>
    </location>
</feature>
<feature type="compositionally biased region" description="Low complexity" evidence="1">
    <location>
        <begin position="1098"/>
        <end position="1124"/>
    </location>
</feature>
<evidence type="ECO:0000256" key="1">
    <source>
        <dbReference type="SAM" id="MobiDB-lite"/>
    </source>
</evidence>
<feature type="compositionally biased region" description="Polar residues" evidence="1">
    <location>
        <begin position="1333"/>
        <end position="1355"/>
    </location>
</feature>
<feature type="compositionally biased region" description="Low complexity" evidence="1">
    <location>
        <begin position="1528"/>
        <end position="1543"/>
    </location>
</feature>
<evidence type="ECO:0000313" key="2">
    <source>
        <dbReference type="EMBL" id="KAK3785819.1"/>
    </source>
</evidence>
<feature type="compositionally biased region" description="Low complexity" evidence="1">
    <location>
        <begin position="1059"/>
        <end position="1082"/>
    </location>
</feature>
<gene>
    <name evidence="2" type="ORF">RRG08_050838</name>
</gene>
<name>A0AAE1DWR5_9GAST</name>
<feature type="compositionally biased region" description="Polar residues" evidence="1">
    <location>
        <begin position="658"/>
        <end position="676"/>
    </location>
</feature>
<comment type="caution">
    <text evidence="2">The sequence shown here is derived from an EMBL/GenBank/DDBJ whole genome shotgun (WGS) entry which is preliminary data.</text>
</comment>
<feature type="region of interest" description="Disordered" evidence="1">
    <location>
        <begin position="1479"/>
        <end position="1503"/>
    </location>
</feature>
<feature type="compositionally biased region" description="Low complexity" evidence="1">
    <location>
        <begin position="1227"/>
        <end position="1250"/>
    </location>
</feature>
<accession>A0AAE1DWR5</accession>
<feature type="compositionally biased region" description="Basic and acidic residues" evidence="1">
    <location>
        <begin position="192"/>
        <end position="205"/>
    </location>
</feature>
<feature type="compositionally biased region" description="Basic and acidic residues" evidence="1">
    <location>
        <begin position="363"/>
        <end position="372"/>
    </location>
</feature>